<dbReference type="AlphaFoldDB" id="Q6CMV2"/>
<dbReference type="PANTHER" id="PTHR28187:SF1">
    <property type="entry name" value="PROTEIN RCR1-RELATED"/>
    <property type="match status" value="1"/>
</dbReference>
<protein>
    <submittedName>
        <fullName evidence="3">KLLA0E17469p</fullName>
    </submittedName>
</protein>
<keyword evidence="2" id="KW-0812">Transmembrane</keyword>
<dbReference type="InParanoid" id="Q6CMV2"/>
<organism evidence="3 4">
    <name type="scientific">Kluyveromyces lactis (strain ATCC 8585 / CBS 2359 / DSM 70799 / NBRC 1267 / NRRL Y-1140 / WM37)</name>
    <name type="common">Yeast</name>
    <name type="synonym">Candida sphaerica</name>
    <dbReference type="NCBI Taxonomy" id="284590"/>
    <lineage>
        <taxon>Eukaryota</taxon>
        <taxon>Fungi</taxon>
        <taxon>Dikarya</taxon>
        <taxon>Ascomycota</taxon>
        <taxon>Saccharomycotina</taxon>
        <taxon>Saccharomycetes</taxon>
        <taxon>Saccharomycetales</taxon>
        <taxon>Saccharomycetaceae</taxon>
        <taxon>Kluyveromyces</taxon>
    </lineage>
</organism>
<dbReference type="GO" id="GO:0016192">
    <property type="term" value="P:vesicle-mediated transport"/>
    <property type="evidence" value="ECO:0007669"/>
    <property type="project" value="TreeGrafter"/>
</dbReference>
<feature type="region of interest" description="Disordered" evidence="1">
    <location>
        <begin position="122"/>
        <end position="180"/>
    </location>
</feature>
<sequence length="180" mass="20038">MPVLDKRIYYYSSGSSWTWDRWILFALLIVGLAALIFGTNVRRRRRGAQPIVGTSWLAPPPSYGQAAAQNNNYNPNNPQMSQQPLPLYTENVNQNDMGYYDSEGKFIPTSPQNAYYEGFPLSEQQQQQQQQHAASTTGVAPGNPGSSTSTTPVVHDDRTGESQDIYVERPEPAITSQPKV</sequence>
<dbReference type="RefSeq" id="XP_454737.1">
    <property type="nucleotide sequence ID" value="XM_454737.1"/>
</dbReference>
<dbReference type="Proteomes" id="UP000000598">
    <property type="component" value="Chromosome E"/>
</dbReference>
<evidence type="ECO:0000313" key="3">
    <source>
        <dbReference type="EMBL" id="CAG99824.1"/>
    </source>
</evidence>
<evidence type="ECO:0000256" key="1">
    <source>
        <dbReference type="SAM" id="MobiDB-lite"/>
    </source>
</evidence>
<dbReference type="EMBL" id="CR382125">
    <property type="protein sequence ID" value="CAG99824.1"/>
    <property type="molecule type" value="Genomic_DNA"/>
</dbReference>
<dbReference type="Pfam" id="PF12273">
    <property type="entry name" value="RCR"/>
    <property type="match status" value="1"/>
</dbReference>
<dbReference type="InterPro" id="IPR020999">
    <property type="entry name" value="Chitin_synth_reg_RCR"/>
</dbReference>
<keyword evidence="4" id="KW-1185">Reference proteome</keyword>
<evidence type="ECO:0000313" key="4">
    <source>
        <dbReference type="Proteomes" id="UP000000598"/>
    </source>
</evidence>
<feature type="compositionally biased region" description="Basic and acidic residues" evidence="1">
    <location>
        <begin position="154"/>
        <end position="171"/>
    </location>
</feature>
<accession>Q6CMV2</accession>
<proteinExistence type="predicted"/>
<dbReference type="HOGENOM" id="CLU_1496442_0_0_1"/>
<feature type="compositionally biased region" description="Polar residues" evidence="1">
    <location>
        <begin position="132"/>
        <end position="152"/>
    </location>
</feature>
<dbReference type="GeneID" id="2893736"/>
<keyword evidence="2" id="KW-0472">Membrane</keyword>
<dbReference type="OMA" id="QYNQPTR"/>
<feature type="transmembrane region" description="Helical" evidence="2">
    <location>
        <begin position="22"/>
        <end position="41"/>
    </location>
</feature>
<dbReference type="PaxDb" id="284590-Q6CMV2"/>
<dbReference type="KEGG" id="kla:KLLA0_E17469g"/>
<reference evidence="3 4" key="1">
    <citation type="journal article" date="2004" name="Nature">
        <title>Genome evolution in yeasts.</title>
        <authorList>
            <consortium name="Genolevures"/>
            <person name="Dujon B."/>
            <person name="Sherman D."/>
            <person name="Fischer G."/>
            <person name="Durrens P."/>
            <person name="Casaregola S."/>
            <person name="Lafontaine I."/>
            <person name="de Montigny J."/>
            <person name="Marck C."/>
            <person name="Neuveglise C."/>
            <person name="Talla E."/>
            <person name="Goffard N."/>
            <person name="Frangeul L."/>
            <person name="Aigle M."/>
            <person name="Anthouard V."/>
            <person name="Babour A."/>
            <person name="Barbe V."/>
            <person name="Barnay S."/>
            <person name="Blanchin S."/>
            <person name="Beckerich J.M."/>
            <person name="Beyne E."/>
            <person name="Bleykasten C."/>
            <person name="Boisrame A."/>
            <person name="Boyer J."/>
            <person name="Cattolico L."/>
            <person name="Confanioleri F."/>
            <person name="de Daruvar A."/>
            <person name="Despons L."/>
            <person name="Fabre E."/>
            <person name="Fairhead C."/>
            <person name="Ferry-Dumazet H."/>
            <person name="Groppi A."/>
            <person name="Hantraye F."/>
            <person name="Hennequin C."/>
            <person name="Jauniaux N."/>
            <person name="Joyet P."/>
            <person name="Kachouri R."/>
            <person name="Kerrest A."/>
            <person name="Koszul R."/>
            <person name="Lemaire M."/>
            <person name="Lesur I."/>
            <person name="Ma L."/>
            <person name="Muller H."/>
            <person name="Nicaud J.M."/>
            <person name="Nikolski M."/>
            <person name="Oztas S."/>
            <person name="Ozier-Kalogeropoulos O."/>
            <person name="Pellenz S."/>
            <person name="Potier S."/>
            <person name="Richard G.F."/>
            <person name="Straub M.L."/>
            <person name="Suleau A."/>
            <person name="Swennene D."/>
            <person name="Tekaia F."/>
            <person name="Wesolowski-Louvel M."/>
            <person name="Westhof E."/>
            <person name="Wirth B."/>
            <person name="Zeniou-Meyer M."/>
            <person name="Zivanovic I."/>
            <person name="Bolotin-Fukuhara M."/>
            <person name="Thierry A."/>
            <person name="Bouchier C."/>
            <person name="Caudron B."/>
            <person name="Scarpelli C."/>
            <person name="Gaillardin C."/>
            <person name="Weissenbach J."/>
            <person name="Wincker P."/>
            <person name="Souciet J.L."/>
        </authorList>
    </citation>
    <scope>NUCLEOTIDE SEQUENCE [LARGE SCALE GENOMIC DNA]</scope>
    <source>
        <strain evidence="4">ATCC 8585 / CBS 2359 / DSM 70799 / NBRC 1267 / NRRL Y-1140 / WM37</strain>
    </source>
</reference>
<keyword evidence="2" id="KW-1133">Transmembrane helix</keyword>
<gene>
    <name evidence="3" type="ORF">KLLA0_E17469g</name>
</gene>
<dbReference type="PANTHER" id="PTHR28187">
    <property type="entry name" value="PROTEIN RCR1-RELATED"/>
    <property type="match status" value="1"/>
</dbReference>
<dbReference type="eggNOG" id="ENOG502S7RD">
    <property type="taxonomic scope" value="Eukaryota"/>
</dbReference>
<evidence type="ECO:0000256" key="2">
    <source>
        <dbReference type="SAM" id="Phobius"/>
    </source>
</evidence>
<name>Q6CMV2_KLULA</name>